<dbReference type="GO" id="GO:0043546">
    <property type="term" value="F:molybdopterin cofactor binding"/>
    <property type="evidence" value="ECO:0007669"/>
    <property type="project" value="InterPro"/>
</dbReference>
<dbReference type="SUPFAM" id="SSF53706">
    <property type="entry name" value="Formate dehydrogenase/DMSO reductase, domains 1-3"/>
    <property type="match status" value="1"/>
</dbReference>
<dbReference type="Pfam" id="PF01568">
    <property type="entry name" value="Molydop_binding"/>
    <property type="match status" value="1"/>
</dbReference>
<dbReference type="GO" id="GO:0009061">
    <property type="term" value="P:anaerobic respiration"/>
    <property type="evidence" value="ECO:0007669"/>
    <property type="project" value="TreeGrafter"/>
</dbReference>
<gene>
    <name evidence="9" type="ORF">SAMN04488500_101346</name>
</gene>
<evidence type="ECO:0000313" key="9">
    <source>
        <dbReference type="EMBL" id="SMC35232.1"/>
    </source>
</evidence>
<dbReference type="PANTHER" id="PTHR43598:SF1">
    <property type="entry name" value="FORMATE DEHYDROGENASE-O MAJOR SUBUNIT"/>
    <property type="match status" value="1"/>
</dbReference>
<dbReference type="GO" id="GO:0016491">
    <property type="term" value="F:oxidoreductase activity"/>
    <property type="evidence" value="ECO:0007669"/>
    <property type="project" value="UniProtKB-KW"/>
</dbReference>
<evidence type="ECO:0000259" key="8">
    <source>
        <dbReference type="Pfam" id="PF01568"/>
    </source>
</evidence>
<dbReference type="SUPFAM" id="SSF50692">
    <property type="entry name" value="ADC-like"/>
    <property type="match status" value="1"/>
</dbReference>
<feature type="domain" description="Molybdopterin oxidoreductase" evidence="7">
    <location>
        <begin position="2"/>
        <end position="420"/>
    </location>
</feature>
<evidence type="ECO:0000259" key="7">
    <source>
        <dbReference type="Pfam" id="PF00384"/>
    </source>
</evidence>
<dbReference type="PANTHER" id="PTHR43598">
    <property type="entry name" value="TUNGSTEN-CONTAINING FORMYLMETHANOFURAN DEHYDROGENASE 2 SUBUNIT B"/>
    <property type="match status" value="1"/>
</dbReference>
<dbReference type="AlphaFoldDB" id="A0A1W1YGH1"/>
<dbReference type="InterPro" id="IPR006656">
    <property type="entry name" value="Mopterin_OxRdtase"/>
</dbReference>
<keyword evidence="5" id="KW-0479">Metal-binding</keyword>
<evidence type="ECO:0000256" key="1">
    <source>
        <dbReference type="ARBA" id="ARBA00001966"/>
    </source>
</evidence>
<dbReference type="InterPro" id="IPR006657">
    <property type="entry name" value="MoPterin_dinucl-bd_dom"/>
</dbReference>
<dbReference type="GO" id="GO:0051539">
    <property type="term" value="F:4 iron, 4 sulfur cluster binding"/>
    <property type="evidence" value="ECO:0007669"/>
    <property type="project" value="UniProtKB-KW"/>
</dbReference>
<dbReference type="GO" id="GO:0030313">
    <property type="term" value="C:cell envelope"/>
    <property type="evidence" value="ECO:0007669"/>
    <property type="project" value="UniProtKB-SubCell"/>
</dbReference>
<keyword evidence="6" id="KW-0560">Oxidoreductase</keyword>
<dbReference type="GO" id="GO:0009055">
    <property type="term" value="F:electron transfer activity"/>
    <property type="evidence" value="ECO:0007669"/>
    <property type="project" value="TreeGrafter"/>
</dbReference>
<dbReference type="Gene3D" id="3.40.228.10">
    <property type="entry name" value="Dimethylsulfoxide Reductase, domain 2"/>
    <property type="match status" value="2"/>
</dbReference>
<sequence>MENSDWFLIAGSNCAENHPIAMKYVLRAQAKGAKVIVVDPRFTRTASKADLFAQIRPGTDIAYLGAIINYILQNNLYNKDYLLNFTNATCKIKPEYSFKDGLFTGFDSAKKSYDNSSWGYVLDESNQPVKAEFLEEDGTVFSILKKHYSRYTLEMAAAVTGIPAATIKQIADTMAKGGTGSILYALGMTQKTTASQGIRCYGIIQFLLGNIGKAGGGVNALRGEPNVQASSDMANLSDIMPGYIPTPIDADTTTAAYGKRNGAFNQKHLISILKAWFGDKATAENDYCYNYLPRRQTGKDTRYISMLEDMVRGQFKLLLNVAINPLVSIPNNQVVAAALAKLEMMVNVDIFQTETANFWNAPGVKPEDIKTEVIMLPAAYLYEKAGSMTNSSRWIQWKTAAVNPEGETLPDLDILDLLFKKVRELYAGSSNPKDAPILNAVWDYGHEPDPEKVLQEINGYNMKTGKLNATLGEYLAAPVGEVSSGCWIYAGVFGNGNLAKRRGTKDPSGLGMFHDWSYAWPANIRILYNRASCNAQGQPVDEKRKLIWWDAFKGQWGGNDIPDVIDRTKGPDTPEGKPAFRMNAERMGRLFLAPFANRPVGAEIPTAVSAMLPDGPLPEHFEPVESPTGNVLHPNTSANPCAPVREVLKGKQDIGTSDKYPYVLTTYGGGTEQFCSGSLTRNLPWLNELRPETFVEMGAALAKKLDIKYGEIVEVYSARGSIKIKALVTERIQPLKINGKEVHTLGIPFGWGHIGIATGPGANALTHGAGDPAAGTPEYKATQVNVRKVK</sequence>
<keyword evidence="4" id="KW-0408">Iron</keyword>
<dbReference type="EMBL" id="FWXI01000001">
    <property type="protein sequence ID" value="SMC35232.1"/>
    <property type="molecule type" value="Genomic_DNA"/>
</dbReference>
<dbReference type="STRING" id="112901.SAMN04488500_101346"/>
<evidence type="ECO:0000256" key="3">
    <source>
        <dbReference type="ARBA" id="ARBA00010312"/>
    </source>
</evidence>
<dbReference type="Gene3D" id="3.40.50.740">
    <property type="match status" value="1"/>
</dbReference>
<protein>
    <submittedName>
        <fullName evidence="9">Formate dehydrogenase (Quinone-dependent) catalytic subunit</fullName>
    </submittedName>
</protein>
<organism evidence="9 10">
    <name type="scientific">Sporomusa malonica</name>
    <dbReference type="NCBI Taxonomy" id="112901"/>
    <lineage>
        <taxon>Bacteria</taxon>
        <taxon>Bacillati</taxon>
        <taxon>Bacillota</taxon>
        <taxon>Negativicutes</taxon>
        <taxon>Selenomonadales</taxon>
        <taxon>Sporomusaceae</taxon>
        <taxon>Sporomusa</taxon>
    </lineage>
</organism>
<keyword evidence="4" id="KW-0411">Iron-sulfur</keyword>
<evidence type="ECO:0000256" key="4">
    <source>
        <dbReference type="ARBA" id="ARBA00022485"/>
    </source>
</evidence>
<dbReference type="Proteomes" id="UP000192738">
    <property type="component" value="Unassembled WGS sequence"/>
</dbReference>
<dbReference type="InterPro" id="IPR009010">
    <property type="entry name" value="Asp_de-COase-like_dom_sf"/>
</dbReference>
<comment type="cofactor">
    <cofactor evidence="1">
        <name>[4Fe-4S] cluster</name>
        <dbReference type="ChEBI" id="CHEBI:49883"/>
    </cofactor>
</comment>
<proteinExistence type="inferred from homology"/>
<evidence type="ECO:0000256" key="2">
    <source>
        <dbReference type="ARBA" id="ARBA00004196"/>
    </source>
</evidence>
<evidence type="ECO:0000256" key="5">
    <source>
        <dbReference type="ARBA" id="ARBA00022723"/>
    </source>
</evidence>
<dbReference type="Pfam" id="PF00384">
    <property type="entry name" value="Molybdopterin"/>
    <property type="match status" value="1"/>
</dbReference>
<feature type="domain" description="Molybdopterin dinucleotide-binding" evidence="8">
    <location>
        <begin position="676"/>
        <end position="782"/>
    </location>
</feature>
<evidence type="ECO:0000256" key="6">
    <source>
        <dbReference type="ARBA" id="ARBA00023002"/>
    </source>
</evidence>
<reference evidence="9 10" key="1">
    <citation type="submission" date="2017-04" db="EMBL/GenBank/DDBJ databases">
        <authorList>
            <person name="Afonso C.L."/>
            <person name="Miller P.J."/>
            <person name="Scott M.A."/>
            <person name="Spackman E."/>
            <person name="Goraichik I."/>
            <person name="Dimitrov K.M."/>
            <person name="Suarez D.L."/>
            <person name="Swayne D.E."/>
        </authorList>
    </citation>
    <scope>NUCLEOTIDE SEQUENCE [LARGE SCALE GENOMIC DNA]</scope>
    <source>
        <strain evidence="9 10">DSM 5090</strain>
    </source>
</reference>
<dbReference type="CDD" id="cd02792">
    <property type="entry name" value="MopB_CT_Formate-Dh-Na-like"/>
    <property type="match status" value="1"/>
</dbReference>
<dbReference type="Gene3D" id="2.40.40.20">
    <property type="match status" value="1"/>
</dbReference>
<dbReference type="GO" id="GO:0030151">
    <property type="term" value="F:molybdenum ion binding"/>
    <property type="evidence" value="ECO:0007669"/>
    <property type="project" value="TreeGrafter"/>
</dbReference>
<name>A0A1W1YGH1_9FIRM</name>
<keyword evidence="10" id="KW-1185">Reference proteome</keyword>
<keyword evidence="4" id="KW-0004">4Fe-4S</keyword>
<accession>A0A1W1YGH1</accession>
<comment type="similarity">
    <text evidence="3">Belongs to the prokaryotic molybdopterin-containing oxidoreductase family.</text>
</comment>
<comment type="subcellular location">
    <subcellularLocation>
        <location evidence="2">Cell envelope</location>
    </subcellularLocation>
</comment>
<evidence type="ECO:0000313" key="10">
    <source>
        <dbReference type="Proteomes" id="UP000192738"/>
    </source>
</evidence>